<gene>
    <name evidence="1" type="ORF">LP52_15205</name>
</gene>
<name>A0A0C2J986_9ACTN</name>
<dbReference type="InterPro" id="IPR009569">
    <property type="entry name" value="AA_synth_put"/>
</dbReference>
<dbReference type="Gene3D" id="3.30.1330.110">
    <property type="entry name" value="BB2672"/>
    <property type="match status" value="1"/>
</dbReference>
<dbReference type="AlphaFoldDB" id="A0A0C2J986"/>
<dbReference type="Pfam" id="PF06684">
    <property type="entry name" value="AA_synth"/>
    <property type="match status" value="1"/>
</dbReference>
<organism evidence="1 2">
    <name type="scientific">Streptomonospora alba</name>
    <dbReference type="NCBI Taxonomy" id="183763"/>
    <lineage>
        <taxon>Bacteria</taxon>
        <taxon>Bacillati</taxon>
        <taxon>Actinomycetota</taxon>
        <taxon>Actinomycetes</taxon>
        <taxon>Streptosporangiales</taxon>
        <taxon>Nocardiopsidaceae</taxon>
        <taxon>Streptomonospora</taxon>
    </lineage>
</organism>
<sequence length="199" mass="20292">MTGAAEVDKHYRVRRWVGTVEEIAHENGPRPEEPLVKAACGVVIGNPFAGSYAADLSALTAPSAALGTELGRRAAALLGGREVQSYGKGGIAGVDGEQEHVVACVTTVFGDALRAAVGGGAAWISSATKTAAPGTPIDIPLAFKDEIYVRSHYDAITLSAPDAPRPDELLICVAVASGGRVHHRVGGLDAGEARAAASS</sequence>
<dbReference type="EMBL" id="JROO01000029">
    <property type="protein sequence ID" value="KIH98056.1"/>
    <property type="molecule type" value="Genomic_DNA"/>
</dbReference>
<keyword evidence="2" id="KW-1185">Reference proteome</keyword>
<accession>A0A0C2J986</accession>
<dbReference type="STRING" id="183763.LP52_15205"/>
<evidence type="ECO:0000313" key="1">
    <source>
        <dbReference type="EMBL" id="KIH98056.1"/>
    </source>
</evidence>
<comment type="caution">
    <text evidence="1">The sequence shown here is derived from an EMBL/GenBank/DDBJ whole genome shotgun (WGS) entry which is preliminary data.</text>
</comment>
<evidence type="ECO:0000313" key="2">
    <source>
        <dbReference type="Proteomes" id="UP000031675"/>
    </source>
</evidence>
<dbReference type="InterPro" id="IPR035936">
    <property type="entry name" value="BB2672"/>
</dbReference>
<dbReference type="SUPFAM" id="SSF160519">
    <property type="entry name" value="BB2672-like"/>
    <property type="match status" value="1"/>
</dbReference>
<dbReference type="Proteomes" id="UP000031675">
    <property type="component" value="Unassembled WGS sequence"/>
</dbReference>
<dbReference type="OrthoDB" id="4806613at2"/>
<protein>
    <submittedName>
        <fullName evidence="1">Peptide synthetase</fullName>
    </submittedName>
</protein>
<reference evidence="2" key="1">
    <citation type="journal article" date="2015" name="Chem. Biol.">
        <title>Structure, bioactivity, and resistance mechanism of streptomonomicin, an unusual lasso Peptide from an understudied halophilic actinomycete.</title>
        <authorList>
            <person name="Metelev M."/>
            <person name="Tietz J.I."/>
            <person name="Melby J.O."/>
            <person name="Blair P.M."/>
            <person name="Zhu L."/>
            <person name="Livnat I."/>
            <person name="Severinov K."/>
            <person name="Mitchell D.A."/>
        </authorList>
    </citation>
    <scope>NUCLEOTIDE SEQUENCE [LARGE SCALE GENOMIC DNA]</scope>
    <source>
        <strain evidence="2">YIM 90003</strain>
    </source>
</reference>
<proteinExistence type="predicted"/>
<dbReference type="RefSeq" id="WP_040274321.1">
    <property type="nucleotide sequence ID" value="NZ_JROO01000029.1"/>
</dbReference>